<evidence type="ECO:0000313" key="5">
    <source>
        <dbReference type="Proteomes" id="UP000595895"/>
    </source>
</evidence>
<feature type="region of interest" description="Disordered" evidence="1">
    <location>
        <begin position="70"/>
        <end position="89"/>
    </location>
</feature>
<evidence type="ECO:0000256" key="3">
    <source>
        <dbReference type="SAM" id="SignalP"/>
    </source>
</evidence>
<protein>
    <recommendedName>
        <fullName evidence="6">Peptidase</fullName>
    </recommendedName>
</protein>
<evidence type="ECO:0008006" key="6">
    <source>
        <dbReference type="Google" id="ProtNLM"/>
    </source>
</evidence>
<sequence>MRKPALKTYALALSLSVAALTVPAYAVPAETPSTTTEAVASGATADADDQAPSSAQTAPDRAARSSVTIEAQQKQVHPGDQVTINVGGLDSGESVTVTVRDSDGKVVATLQSPRTERGTGETTVLWTVPANASLGSYSLTVDPQRATTSVTVVARPVPPMPEAPKNPEAPKPTPTKKPEAPEPTPTKKPENDKPEAKAPAPSTEKPGEPQGSATATPQAPGAAGATPSTSPSAKAKKGQSLAQTGVEGPLLVLAASVLVLGGVALRLRSRA</sequence>
<keyword evidence="5" id="KW-1185">Reference proteome</keyword>
<evidence type="ECO:0000256" key="1">
    <source>
        <dbReference type="SAM" id="MobiDB-lite"/>
    </source>
</evidence>
<evidence type="ECO:0000313" key="4">
    <source>
        <dbReference type="EMBL" id="QQM67781.1"/>
    </source>
</evidence>
<keyword evidence="2" id="KW-1133">Transmembrane helix</keyword>
<dbReference type="Proteomes" id="UP000595895">
    <property type="component" value="Chromosome"/>
</dbReference>
<feature type="compositionally biased region" description="Low complexity" evidence="1">
    <location>
        <begin position="211"/>
        <end position="233"/>
    </location>
</feature>
<feature type="region of interest" description="Disordered" evidence="1">
    <location>
        <begin position="31"/>
        <end position="65"/>
    </location>
</feature>
<feature type="transmembrane region" description="Helical" evidence="2">
    <location>
        <begin position="248"/>
        <end position="267"/>
    </location>
</feature>
<name>A0A7T7MA78_9ACTO</name>
<keyword evidence="2" id="KW-0472">Membrane</keyword>
<accession>A0A7T7MA78</accession>
<gene>
    <name evidence="4" type="ORF">JG540_02540</name>
</gene>
<dbReference type="KEGG" id="awe:JG540_02540"/>
<keyword evidence="2" id="KW-0812">Transmembrane</keyword>
<feature type="signal peptide" evidence="3">
    <location>
        <begin position="1"/>
        <end position="26"/>
    </location>
</feature>
<feature type="chain" id="PRO_5032287500" description="Peptidase" evidence="3">
    <location>
        <begin position="27"/>
        <end position="271"/>
    </location>
</feature>
<organism evidence="4 5">
    <name type="scientific">Actinomyces weissii</name>
    <dbReference type="NCBI Taxonomy" id="675090"/>
    <lineage>
        <taxon>Bacteria</taxon>
        <taxon>Bacillati</taxon>
        <taxon>Actinomycetota</taxon>
        <taxon>Actinomycetes</taxon>
        <taxon>Actinomycetales</taxon>
        <taxon>Actinomycetaceae</taxon>
        <taxon>Actinomyces</taxon>
    </lineage>
</organism>
<feature type="compositionally biased region" description="Pro residues" evidence="1">
    <location>
        <begin position="156"/>
        <end position="175"/>
    </location>
</feature>
<dbReference type="EMBL" id="CP066802">
    <property type="protein sequence ID" value="QQM67781.1"/>
    <property type="molecule type" value="Genomic_DNA"/>
</dbReference>
<reference evidence="4 5" key="1">
    <citation type="submission" date="2020-12" db="EMBL/GenBank/DDBJ databases">
        <authorList>
            <person name="Zhou J."/>
        </authorList>
    </citation>
    <scope>NUCLEOTIDE SEQUENCE [LARGE SCALE GENOMIC DNA]</scope>
    <source>
        <strain evidence="4 5">CCUG 61299</strain>
    </source>
</reference>
<keyword evidence="3" id="KW-0732">Signal</keyword>
<dbReference type="RefSeq" id="WP_200276811.1">
    <property type="nucleotide sequence ID" value="NZ_CP066802.1"/>
</dbReference>
<feature type="compositionally biased region" description="Basic and acidic residues" evidence="1">
    <location>
        <begin position="176"/>
        <end position="196"/>
    </location>
</feature>
<proteinExistence type="predicted"/>
<evidence type="ECO:0000256" key="2">
    <source>
        <dbReference type="SAM" id="Phobius"/>
    </source>
</evidence>
<feature type="region of interest" description="Disordered" evidence="1">
    <location>
        <begin position="152"/>
        <end position="241"/>
    </location>
</feature>
<dbReference type="AlphaFoldDB" id="A0A7T7MA78"/>